<evidence type="ECO:0000313" key="7">
    <source>
        <dbReference type="EMBL" id="RYQ94744.1"/>
    </source>
</evidence>
<dbReference type="Proteomes" id="UP000289738">
    <property type="component" value="Chromosome B08"/>
</dbReference>
<comment type="caution">
    <text evidence="7">The sequence shown here is derived from an EMBL/GenBank/DDBJ whole genome shotgun (WGS) entry which is preliminary data.</text>
</comment>
<dbReference type="Gene3D" id="3.30.9.10">
    <property type="entry name" value="D-Amino Acid Oxidase, subunit A, domain 2"/>
    <property type="match status" value="1"/>
</dbReference>
<dbReference type="EMBL" id="SDMP01000018">
    <property type="protein sequence ID" value="RYQ94744.1"/>
    <property type="molecule type" value="Genomic_DNA"/>
</dbReference>
<dbReference type="PANTHER" id="PTHR10961">
    <property type="entry name" value="PEROXISOMAL SARCOSINE OXIDASE"/>
    <property type="match status" value="1"/>
</dbReference>
<comment type="cofactor">
    <cofactor evidence="1">
        <name>FAD</name>
        <dbReference type="ChEBI" id="CHEBI:57692"/>
    </cofactor>
</comment>
<evidence type="ECO:0000256" key="5">
    <source>
        <dbReference type="ARBA" id="ARBA00023002"/>
    </source>
</evidence>
<evidence type="ECO:0000313" key="8">
    <source>
        <dbReference type="Proteomes" id="UP000289738"/>
    </source>
</evidence>
<dbReference type="STRING" id="3818.A0A444XYK1"/>
<keyword evidence="3" id="KW-0285">Flavoprotein</keyword>
<reference evidence="7 8" key="1">
    <citation type="submission" date="2019-01" db="EMBL/GenBank/DDBJ databases">
        <title>Sequencing of cultivated peanut Arachis hypogaea provides insights into genome evolution and oil improvement.</title>
        <authorList>
            <person name="Chen X."/>
        </authorList>
    </citation>
    <scope>NUCLEOTIDE SEQUENCE [LARGE SCALE GENOMIC DNA]</scope>
    <source>
        <strain evidence="8">cv. Fuhuasheng</strain>
        <tissue evidence="7">Leaves</tissue>
    </source>
</reference>
<comment type="similarity">
    <text evidence="2">Belongs to the MSOX/MTOX family.</text>
</comment>
<dbReference type="Gene3D" id="3.50.50.60">
    <property type="entry name" value="FAD/NAD(P)-binding domain"/>
    <property type="match status" value="1"/>
</dbReference>
<feature type="domain" description="FAD dependent oxidoreductase" evidence="6">
    <location>
        <begin position="94"/>
        <end position="457"/>
    </location>
</feature>
<evidence type="ECO:0000256" key="4">
    <source>
        <dbReference type="ARBA" id="ARBA00022827"/>
    </source>
</evidence>
<dbReference type="InterPro" id="IPR006076">
    <property type="entry name" value="FAD-dep_OxRdtase"/>
</dbReference>
<dbReference type="NCBIfam" id="TIGR01377">
    <property type="entry name" value="soxA_mon"/>
    <property type="match status" value="1"/>
</dbReference>
<dbReference type="SUPFAM" id="SSF54373">
    <property type="entry name" value="FAD-linked reductases, C-terminal domain"/>
    <property type="match status" value="1"/>
</dbReference>
<dbReference type="InterPro" id="IPR036188">
    <property type="entry name" value="FAD/NAD-bd_sf"/>
</dbReference>
<keyword evidence="8" id="KW-1185">Reference proteome</keyword>
<dbReference type="Pfam" id="PF01266">
    <property type="entry name" value="DAO"/>
    <property type="match status" value="1"/>
</dbReference>
<dbReference type="AlphaFoldDB" id="A0A444XYK1"/>
<proteinExistence type="inferred from homology"/>
<evidence type="ECO:0000256" key="1">
    <source>
        <dbReference type="ARBA" id="ARBA00001974"/>
    </source>
</evidence>
<protein>
    <recommendedName>
        <fullName evidence="6">FAD dependent oxidoreductase domain-containing protein</fullName>
    </recommendedName>
</protein>
<sequence>MKNFTSSNTILKRKSSLISIKKKISHQLVECQLEHHKYLFSLIILSLTKQQLIFTGRLKAGSLPHSLKHSRLHLLTLKSDKENMQSGRGNEVFDVIIVGGGVMGSATAYHAAKRGLRTLLLEQFDFLHHRGSSHGESRTIRATYPQHHYYPLVMESYTLWQQAQAQIGYTVYFPAHHLDIGPAQDPILRAVIDNCRRHAMPHEVLNRRQLASKFPGRIDMPDDWIGIFNRLGGIIKPTKAVAMFQSLAHKYGAVLKDKAEVIDVKKDGENGVVVFTSNGESYRGRKCVVTVGAWVNKLVKKVSGVELPIQPLETHVFYWRVKEGHEGDFAVGGDFPTFASCTGEGGIYVYGTPSLEFPGLVKVAVHGGNPVDPDKRPWGSGYRVQDLKKWIQQTFMGLVDSSEPVVKQACMYSMTPDEDFIVDFLGGEFGKDVVVGGGFSGHGFKMAPVIGRVLTELAIDGVASGVDIKPFRISRFSMNSRI</sequence>
<dbReference type="SUPFAM" id="SSF51905">
    <property type="entry name" value="FAD/NAD(P)-binding domain"/>
    <property type="match status" value="1"/>
</dbReference>
<dbReference type="PANTHER" id="PTHR10961:SF7">
    <property type="entry name" value="FAD DEPENDENT OXIDOREDUCTASE DOMAIN-CONTAINING PROTEIN"/>
    <property type="match status" value="1"/>
</dbReference>
<evidence type="ECO:0000256" key="3">
    <source>
        <dbReference type="ARBA" id="ARBA00022630"/>
    </source>
</evidence>
<dbReference type="GO" id="GO:0050660">
    <property type="term" value="F:flavin adenine dinucleotide binding"/>
    <property type="evidence" value="ECO:0007669"/>
    <property type="project" value="InterPro"/>
</dbReference>
<dbReference type="GO" id="GO:0008115">
    <property type="term" value="F:sarcosine oxidase activity"/>
    <property type="evidence" value="ECO:0007669"/>
    <property type="project" value="TreeGrafter"/>
</dbReference>
<name>A0A444XYK1_ARAHY</name>
<accession>A0A444XYK1</accession>
<gene>
    <name evidence="7" type="ORF">Ahy_B08g089678</name>
</gene>
<dbReference type="NCBIfam" id="NF008425">
    <property type="entry name" value="PRK11259.1"/>
    <property type="match status" value="1"/>
</dbReference>
<dbReference type="InterPro" id="IPR045170">
    <property type="entry name" value="MTOX"/>
</dbReference>
<keyword evidence="4" id="KW-0274">FAD</keyword>
<keyword evidence="5" id="KW-0560">Oxidoreductase</keyword>
<evidence type="ECO:0000256" key="2">
    <source>
        <dbReference type="ARBA" id="ARBA00010989"/>
    </source>
</evidence>
<evidence type="ECO:0000259" key="6">
    <source>
        <dbReference type="Pfam" id="PF01266"/>
    </source>
</evidence>
<organism evidence="7 8">
    <name type="scientific">Arachis hypogaea</name>
    <name type="common">Peanut</name>
    <dbReference type="NCBI Taxonomy" id="3818"/>
    <lineage>
        <taxon>Eukaryota</taxon>
        <taxon>Viridiplantae</taxon>
        <taxon>Streptophyta</taxon>
        <taxon>Embryophyta</taxon>
        <taxon>Tracheophyta</taxon>
        <taxon>Spermatophyta</taxon>
        <taxon>Magnoliopsida</taxon>
        <taxon>eudicotyledons</taxon>
        <taxon>Gunneridae</taxon>
        <taxon>Pentapetalae</taxon>
        <taxon>rosids</taxon>
        <taxon>fabids</taxon>
        <taxon>Fabales</taxon>
        <taxon>Fabaceae</taxon>
        <taxon>Papilionoideae</taxon>
        <taxon>50 kb inversion clade</taxon>
        <taxon>dalbergioids sensu lato</taxon>
        <taxon>Dalbergieae</taxon>
        <taxon>Pterocarpus clade</taxon>
        <taxon>Arachis</taxon>
    </lineage>
</organism>